<proteinExistence type="predicted"/>
<evidence type="ECO:0000313" key="2">
    <source>
        <dbReference type="EMBL" id="KAL0087919.1"/>
    </source>
</evidence>
<comment type="caution">
    <text evidence="2">The sequence shown here is derived from an EMBL/GenBank/DDBJ whole genome shotgun (WGS) entry which is preliminary data.</text>
</comment>
<protein>
    <recommendedName>
        <fullName evidence="4">Transmembrane protein</fullName>
    </recommendedName>
</protein>
<sequence length="122" mass="14353">MANSKTLWTSAAATLSLVILGGASYYLWKEDQQIDEHYKLMKLAGTSVPEKEWKTIEFKLSMSNEMLLRLMERLDAIRPLADIMDEDDREPTKYEKEIIAEIKQKKRRIISKIERDFKRLDT</sequence>
<keyword evidence="1" id="KW-1133">Transmembrane helix</keyword>
<dbReference type="Proteomes" id="UP001448207">
    <property type="component" value="Unassembled WGS sequence"/>
</dbReference>
<accession>A0ABR3B3T7</accession>
<keyword evidence="3" id="KW-1185">Reference proteome</keyword>
<evidence type="ECO:0000256" key="1">
    <source>
        <dbReference type="SAM" id="Phobius"/>
    </source>
</evidence>
<keyword evidence="1" id="KW-0812">Transmembrane</keyword>
<evidence type="ECO:0000313" key="3">
    <source>
        <dbReference type="Proteomes" id="UP001448207"/>
    </source>
</evidence>
<keyword evidence="1" id="KW-0472">Membrane</keyword>
<organism evidence="2 3">
    <name type="scientific">Phycomyces blakesleeanus</name>
    <dbReference type="NCBI Taxonomy" id="4837"/>
    <lineage>
        <taxon>Eukaryota</taxon>
        <taxon>Fungi</taxon>
        <taxon>Fungi incertae sedis</taxon>
        <taxon>Mucoromycota</taxon>
        <taxon>Mucoromycotina</taxon>
        <taxon>Mucoromycetes</taxon>
        <taxon>Mucorales</taxon>
        <taxon>Phycomycetaceae</taxon>
        <taxon>Phycomyces</taxon>
    </lineage>
</organism>
<dbReference type="EMBL" id="JBCLYO010000006">
    <property type="protein sequence ID" value="KAL0087919.1"/>
    <property type="molecule type" value="Genomic_DNA"/>
</dbReference>
<gene>
    <name evidence="2" type="ORF">J3Q64DRAFT_1833259</name>
</gene>
<feature type="transmembrane region" description="Helical" evidence="1">
    <location>
        <begin position="6"/>
        <end position="28"/>
    </location>
</feature>
<name>A0ABR3B3T7_PHYBL</name>
<reference evidence="2 3" key="1">
    <citation type="submission" date="2024-04" db="EMBL/GenBank/DDBJ databases">
        <title>Symmetric and asymmetric DNA N6-adenine methylation regulates different biological responses in Mucorales.</title>
        <authorList>
            <consortium name="Lawrence Berkeley National Laboratory"/>
            <person name="Lax C."/>
            <person name="Mondo S.J."/>
            <person name="Osorio-Concepcion M."/>
            <person name="Muszewska A."/>
            <person name="Corrochano-Luque M."/>
            <person name="Gutierrez G."/>
            <person name="Riley R."/>
            <person name="Lipzen A."/>
            <person name="Guo J."/>
            <person name="Hundley H."/>
            <person name="Amirebrahimi M."/>
            <person name="Ng V."/>
            <person name="Lorenzo-Gutierrez D."/>
            <person name="Binder U."/>
            <person name="Yang J."/>
            <person name="Song Y."/>
            <person name="Canovas D."/>
            <person name="Navarro E."/>
            <person name="Freitag M."/>
            <person name="Gabaldon T."/>
            <person name="Grigoriev I.V."/>
            <person name="Corrochano L.M."/>
            <person name="Nicolas F.E."/>
            <person name="Garre V."/>
        </authorList>
    </citation>
    <scope>NUCLEOTIDE SEQUENCE [LARGE SCALE GENOMIC DNA]</scope>
    <source>
        <strain evidence="2 3">L51</strain>
    </source>
</reference>
<evidence type="ECO:0008006" key="4">
    <source>
        <dbReference type="Google" id="ProtNLM"/>
    </source>
</evidence>